<reference evidence="2" key="1">
    <citation type="submission" date="2021-03" db="EMBL/GenBank/DDBJ databases">
        <authorList>
            <person name="Bekaert M."/>
        </authorList>
    </citation>
    <scope>NUCLEOTIDE SEQUENCE</scope>
</reference>
<keyword evidence="3" id="KW-1185">Reference proteome</keyword>
<sequence length="303" mass="33551">MKVGLLSILIILAVLAHVNKGEEGRGHGPIESFDKGYDLYNSRTSHGFRGNIHHYTPNFVNRNHNLHRHLQGHGEIAYRHVYGGGPRRYHSLGGGDLGRYHGPVINDPERFHGPLVSDTGIYHSPLVTHSGSYNAAVEALDTYEDIMHEESCFEEGIIKEEPVHVHVHKPVHAHVNKGEDARGHGPIESFDNGYDLYSSRTSHGFRGNIHHYTPNFVNRNSNLHHHIQENGGIAYRHTYGDGQRSYNGLGPGDLGRYHGPVVNNPERFHGPLVSDTGSYRSPLVTHSGSYNAAVEVTHGGGGY</sequence>
<name>A0A8S3VE68_MYTED</name>
<feature type="chain" id="PRO_5035802689" evidence="1">
    <location>
        <begin position="22"/>
        <end position="303"/>
    </location>
</feature>
<protein>
    <submittedName>
        <fullName evidence="2">Uncharacterized protein</fullName>
    </submittedName>
</protein>
<comment type="caution">
    <text evidence="2">The sequence shown here is derived from an EMBL/GenBank/DDBJ whole genome shotgun (WGS) entry which is preliminary data.</text>
</comment>
<proteinExistence type="predicted"/>
<organism evidence="2 3">
    <name type="scientific">Mytilus edulis</name>
    <name type="common">Blue mussel</name>
    <dbReference type="NCBI Taxonomy" id="6550"/>
    <lineage>
        <taxon>Eukaryota</taxon>
        <taxon>Metazoa</taxon>
        <taxon>Spiralia</taxon>
        <taxon>Lophotrochozoa</taxon>
        <taxon>Mollusca</taxon>
        <taxon>Bivalvia</taxon>
        <taxon>Autobranchia</taxon>
        <taxon>Pteriomorphia</taxon>
        <taxon>Mytilida</taxon>
        <taxon>Mytiloidea</taxon>
        <taxon>Mytilidae</taxon>
        <taxon>Mytilinae</taxon>
        <taxon>Mytilus</taxon>
    </lineage>
</organism>
<evidence type="ECO:0000313" key="3">
    <source>
        <dbReference type="Proteomes" id="UP000683360"/>
    </source>
</evidence>
<evidence type="ECO:0000313" key="2">
    <source>
        <dbReference type="EMBL" id="CAG2251915.1"/>
    </source>
</evidence>
<accession>A0A8S3VE68</accession>
<dbReference type="OrthoDB" id="6153805at2759"/>
<evidence type="ECO:0000256" key="1">
    <source>
        <dbReference type="SAM" id="SignalP"/>
    </source>
</evidence>
<feature type="signal peptide" evidence="1">
    <location>
        <begin position="1"/>
        <end position="21"/>
    </location>
</feature>
<dbReference type="AlphaFoldDB" id="A0A8S3VE68"/>
<keyword evidence="1" id="KW-0732">Signal</keyword>
<dbReference type="Proteomes" id="UP000683360">
    <property type="component" value="Unassembled WGS sequence"/>
</dbReference>
<gene>
    <name evidence="2" type="ORF">MEDL_63500</name>
</gene>
<dbReference type="EMBL" id="CAJPWZ010003102">
    <property type="protein sequence ID" value="CAG2251915.1"/>
    <property type="molecule type" value="Genomic_DNA"/>
</dbReference>